<dbReference type="GO" id="GO:0016747">
    <property type="term" value="F:acyltransferase activity, transferring groups other than amino-acyl groups"/>
    <property type="evidence" value="ECO:0007669"/>
    <property type="project" value="InterPro"/>
</dbReference>
<keyword evidence="4" id="KW-1185">Reference proteome</keyword>
<dbReference type="PANTHER" id="PTHR23028">
    <property type="entry name" value="ACETYLTRANSFERASE"/>
    <property type="match status" value="1"/>
</dbReference>
<feature type="transmembrane region" description="Helical" evidence="1">
    <location>
        <begin position="42"/>
        <end position="70"/>
    </location>
</feature>
<feature type="transmembrane region" description="Helical" evidence="1">
    <location>
        <begin position="91"/>
        <end position="109"/>
    </location>
</feature>
<evidence type="ECO:0000256" key="1">
    <source>
        <dbReference type="SAM" id="Phobius"/>
    </source>
</evidence>
<dbReference type="Proteomes" id="UP000584374">
    <property type="component" value="Unassembled WGS sequence"/>
</dbReference>
<feature type="transmembrane region" description="Helical" evidence="1">
    <location>
        <begin position="179"/>
        <end position="198"/>
    </location>
</feature>
<dbReference type="RefSeq" id="WP_184730909.1">
    <property type="nucleotide sequence ID" value="NZ_JACHIW010000002.1"/>
</dbReference>
<dbReference type="AlphaFoldDB" id="A0A840QIW1"/>
<dbReference type="InterPro" id="IPR002656">
    <property type="entry name" value="Acyl_transf_3_dom"/>
</dbReference>
<feature type="transmembrane region" description="Helical" evidence="1">
    <location>
        <begin position="146"/>
        <end position="167"/>
    </location>
</feature>
<keyword evidence="1" id="KW-1133">Transmembrane helix</keyword>
<protein>
    <submittedName>
        <fullName evidence="3">Peptidoglycan/LPS O-acetylase OafA/YrhL</fullName>
    </submittedName>
</protein>
<dbReference type="EMBL" id="JACHIW010000002">
    <property type="protein sequence ID" value="MBB5158868.1"/>
    <property type="molecule type" value="Genomic_DNA"/>
</dbReference>
<feature type="transmembrane region" description="Helical" evidence="1">
    <location>
        <begin position="275"/>
        <end position="291"/>
    </location>
</feature>
<feature type="transmembrane region" description="Helical" evidence="1">
    <location>
        <begin position="250"/>
        <end position="269"/>
    </location>
</feature>
<evidence type="ECO:0000259" key="2">
    <source>
        <dbReference type="Pfam" id="PF01757"/>
    </source>
</evidence>
<dbReference type="GO" id="GO:0009103">
    <property type="term" value="P:lipopolysaccharide biosynthetic process"/>
    <property type="evidence" value="ECO:0007669"/>
    <property type="project" value="TreeGrafter"/>
</dbReference>
<dbReference type="PANTHER" id="PTHR23028:SF53">
    <property type="entry name" value="ACYL_TRANSF_3 DOMAIN-CONTAINING PROTEIN"/>
    <property type="match status" value="1"/>
</dbReference>
<comment type="caution">
    <text evidence="3">The sequence shown here is derived from an EMBL/GenBank/DDBJ whole genome shotgun (WGS) entry which is preliminary data.</text>
</comment>
<dbReference type="Pfam" id="PF01757">
    <property type="entry name" value="Acyl_transf_3"/>
    <property type="match status" value="1"/>
</dbReference>
<reference evidence="3 4" key="1">
    <citation type="submission" date="2020-08" db="EMBL/GenBank/DDBJ databases">
        <title>Sequencing the genomes of 1000 actinobacteria strains.</title>
        <authorList>
            <person name="Klenk H.-P."/>
        </authorList>
    </citation>
    <scope>NUCLEOTIDE SEQUENCE [LARGE SCALE GENOMIC DNA]</scope>
    <source>
        <strain evidence="3 4">DSM 45584</strain>
    </source>
</reference>
<sequence>MDIAQRDLPRDLRSLTGMRFVASFVVLLVHALIIAANKDPSLWSLTAVTSLLALRAVGFFFVLSGFILTWTRAGQPGDTTARFWRRRLVRVYPNHVATWAMMILIGSYVQDELSSPGSIQSGPAIANLFLVHVWAPDPKYINSVNIVTWSLACEAFFYLAFPLLYAFTQRLTGESLRRWTLLTFLVTLLIPCLVLLVPGGPPFNSAIPVPVGQVWLGYALPLCRLPEFVLGMLVAHIVRAGGSVRIRPYQAVALLVAATLLSGVLPPVFSMGPFLAAPCAVLIGVMASRDVRRARSVMSSRVVVYLGKCSYALYMVHYPVILFCYHAAIAPGKPLDNLPGGVVVMFVLVPVSVLASIVLYHIVELPFMRWFANPAAPRVSGAAAG</sequence>
<dbReference type="GO" id="GO:0016020">
    <property type="term" value="C:membrane"/>
    <property type="evidence" value="ECO:0007669"/>
    <property type="project" value="TreeGrafter"/>
</dbReference>
<keyword evidence="1" id="KW-0812">Transmembrane</keyword>
<evidence type="ECO:0000313" key="4">
    <source>
        <dbReference type="Proteomes" id="UP000584374"/>
    </source>
</evidence>
<feature type="domain" description="Acyltransferase 3" evidence="2">
    <location>
        <begin position="14"/>
        <end position="355"/>
    </location>
</feature>
<proteinExistence type="predicted"/>
<feature type="transmembrane region" description="Helical" evidence="1">
    <location>
        <begin position="311"/>
        <end position="330"/>
    </location>
</feature>
<name>A0A840QIW1_9PSEU</name>
<feature type="transmembrane region" description="Helical" evidence="1">
    <location>
        <begin position="218"/>
        <end position="238"/>
    </location>
</feature>
<feature type="transmembrane region" description="Helical" evidence="1">
    <location>
        <begin position="20"/>
        <end position="36"/>
    </location>
</feature>
<dbReference type="InterPro" id="IPR050879">
    <property type="entry name" value="Acyltransferase_3"/>
</dbReference>
<feature type="transmembrane region" description="Helical" evidence="1">
    <location>
        <begin position="342"/>
        <end position="363"/>
    </location>
</feature>
<accession>A0A840QIW1</accession>
<keyword evidence="1" id="KW-0472">Membrane</keyword>
<gene>
    <name evidence="3" type="ORF">BJ970_006467</name>
</gene>
<evidence type="ECO:0000313" key="3">
    <source>
        <dbReference type="EMBL" id="MBB5158868.1"/>
    </source>
</evidence>
<organism evidence="3 4">
    <name type="scientific">Saccharopolyspora phatthalungensis</name>
    <dbReference type="NCBI Taxonomy" id="664693"/>
    <lineage>
        <taxon>Bacteria</taxon>
        <taxon>Bacillati</taxon>
        <taxon>Actinomycetota</taxon>
        <taxon>Actinomycetes</taxon>
        <taxon>Pseudonocardiales</taxon>
        <taxon>Pseudonocardiaceae</taxon>
        <taxon>Saccharopolyspora</taxon>
    </lineage>
</organism>